<evidence type="ECO:0008006" key="6">
    <source>
        <dbReference type="Google" id="ProtNLM"/>
    </source>
</evidence>
<protein>
    <recommendedName>
        <fullName evidence="6">Membrane-binding protein</fullName>
    </recommendedName>
</protein>
<keyword evidence="5" id="KW-1185">Reference proteome</keyword>
<dbReference type="EMBL" id="BQKA01000034">
    <property type="protein sequence ID" value="GJM50903.1"/>
    <property type="molecule type" value="Genomic_DNA"/>
</dbReference>
<keyword evidence="1" id="KW-0175">Coiled coil</keyword>
<evidence type="ECO:0000313" key="4">
    <source>
        <dbReference type="Proteomes" id="UP001207736"/>
    </source>
</evidence>
<dbReference type="AlphaFoldDB" id="A0AAV5AYX5"/>
<name>A0AAV5AYX5_9FLAO</name>
<evidence type="ECO:0000313" key="2">
    <source>
        <dbReference type="EMBL" id="GJM50903.1"/>
    </source>
</evidence>
<evidence type="ECO:0000313" key="3">
    <source>
        <dbReference type="EMBL" id="GJM53747.1"/>
    </source>
</evidence>
<organism evidence="2 4">
    <name type="scientific">Capnocytophaga catalasegens</name>
    <dbReference type="NCBI Taxonomy" id="1004260"/>
    <lineage>
        <taxon>Bacteria</taxon>
        <taxon>Pseudomonadati</taxon>
        <taxon>Bacteroidota</taxon>
        <taxon>Flavobacteriia</taxon>
        <taxon>Flavobacteriales</taxon>
        <taxon>Flavobacteriaceae</taxon>
        <taxon>Capnocytophaga</taxon>
    </lineage>
</organism>
<evidence type="ECO:0000313" key="5">
    <source>
        <dbReference type="Proteomes" id="UP001208692"/>
    </source>
</evidence>
<comment type="caution">
    <text evidence="2">The sequence shown here is derived from an EMBL/GenBank/DDBJ whole genome shotgun (WGS) entry which is preliminary data.</text>
</comment>
<dbReference type="Proteomes" id="UP001207736">
    <property type="component" value="Unassembled WGS sequence"/>
</dbReference>
<gene>
    <name evidence="2" type="ORF">RCZ15_18760</name>
    <name evidence="3" type="ORF">RCZ16_20630</name>
</gene>
<feature type="coiled-coil region" evidence="1">
    <location>
        <begin position="35"/>
        <end position="62"/>
    </location>
</feature>
<dbReference type="EMBL" id="BQKB01000049">
    <property type="protein sequence ID" value="GJM53747.1"/>
    <property type="molecule type" value="Genomic_DNA"/>
</dbReference>
<accession>A0AAV5AYX5</accession>
<evidence type="ECO:0000256" key="1">
    <source>
        <dbReference type="SAM" id="Coils"/>
    </source>
</evidence>
<sequence length="106" mass="11874">MTRNRKTFAGLISQTQLMTSGLKNNQAEVAKRGLESDFVAELEQLSAEAIRLNNEQEKLKSDLKLKTEAINSKIEKIQAKMSEAKKVVKLAIPQAGWKEFGIADKR</sequence>
<dbReference type="Proteomes" id="UP001208692">
    <property type="component" value="Unassembled WGS sequence"/>
</dbReference>
<dbReference type="RefSeq" id="WP_264847238.1">
    <property type="nucleotide sequence ID" value="NZ_BPMA01000044.1"/>
</dbReference>
<proteinExistence type="predicted"/>
<reference evidence="2 5" key="1">
    <citation type="submission" date="2021-11" db="EMBL/GenBank/DDBJ databases">
        <title>Draft genome sequence of Capnocytophaga sp. strain KC07075 isolated from cat oral cavity.</title>
        <authorList>
            <person name="Suzuki M."/>
            <person name="Imaoka K."/>
            <person name="Kimura M."/>
            <person name="Morikawa S."/>
            <person name="Maeda K."/>
        </authorList>
    </citation>
    <scope>NUCLEOTIDE SEQUENCE</scope>
    <source>
        <strain evidence="2">KC07075</strain>
        <strain evidence="3 5">KC07079</strain>
    </source>
</reference>